<protein>
    <submittedName>
        <fullName evidence="4">CBS domain-containing protein</fullName>
    </submittedName>
</protein>
<keyword evidence="1 2" id="KW-0129">CBS domain</keyword>
<dbReference type="InterPro" id="IPR051257">
    <property type="entry name" value="Diverse_CBS-Domain"/>
</dbReference>
<dbReference type="OrthoDB" id="9802114at2"/>
<dbReference type="PANTHER" id="PTHR43080">
    <property type="entry name" value="CBS DOMAIN-CONTAINING PROTEIN CBSX3, MITOCHONDRIAL"/>
    <property type="match status" value="1"/>
</dbReference>
<dbReference type="Pfam" id="PF00571">
    <property type="entry name" value="CBS"/>
    <property type="match status" value="2"/>
</dbReference>
<dbReference type="Gene3D" id="3.10.580.10">
    <property type="entry name" value="CBS-domain"/>
    <property type="match status" value="1"/>
</dbReference>
<sequence length="149" mass="16770">MPIGEICNRDVVIVRRKDSILDAAKLMRDYHVRGLVVVEDRDGEVAPVGILTDRDLVVELIAREVPLDSVVVEDVMSPDLFAVSENRGIWDTIQYMRGRGIRRVVVVNEKGSLVGILAMEDLLELLSDELSDLAKLFARERDREKETLG</sequence>
<evidence type="ECO:0000256" key="1">
    <source>
        <dbReference type="ARBA" id="ARBA00023122"/>
    </source>
</evidence>
<dbReference type="SMART" id="SM00116">
    <property type="entry name" value="CBS"/>
    <property type="match status" value="2"/>
</dbReference>
<feature type="domain" description="CBS" evidence="3">
    <location>
        <begin position="76"/>
        <end position="133"/>
    </location>
</feature>
<dbReference type="STRING" id="43775.SAMN04489760_13521"/>
<dbReference type="RefSeq" id="WP_093884633.1">
    <property type="nucleotide sequence ID" value="NZ_FOBS01000035.1"/>
</dbReference>
<evidence type="ECO:0000256" key="2">
    <source>
        <dbReference type="PROSITE-ProRule" id="PRU00703"/>
    </source>
</evidence>
<dbReference type="Proteomes" id="UP000198744">
    <property type="component" value="Unassembled WGS sequence"/>
</dbReference>
<evidence type="ECO:0000259" key="3">
    <source>
        <dbReference type="PROSITE" id="PS51371"/>
    </source>
</evidence>
<dbReference type="SUPFAM" id="SSF54631">
    <property type="entry name" value="CBS-domain pair"/>
    <property type="match status" value="1"/>
</dbReference>
<evidence type="ECO:0000313" key="5">
    <source>
        <dbReference type="Proteomes" id="UP000198744"/>
    </source>
</evidence>
<dbReference type="AlphaFoldDB" id="A0A1H8AIZ7"/>
<dbReference type="PANTHER" id="PTHR43080:SF2">
    <property type="entry name" value="CBS DOMAIN-CONTAINING PROTEIN"/>
    <property type="match status" value="1"/>
</dbReference>
<dbReference type="PROSITE" id="PS51371">
    <property type="entry name" value="CBS"/>
    <property type="match status" value="2"/>
</dbReference>
<dbReference type="EMBL" id="FOBS01000035">
    <property type="protein sequence ID" value="SEM69497.1"/>
    <property type="molecule type" value="Genomic_DNA"/>
</dbReference>
<feature type="domain" description="CBS" evidence="3">
    <location>
        <begin position="7"/>
        <end position="67"/>
    </location>
</feature>
<dbReference type="CDD" id="cd17775">
    <property type="entry name" value="CBS_pair_bact_arch"/>
    <property type="match status" value="1"/>
</dbReference>
<organism evidence="4 5">
    <name type="scientific">Syntrophus gentianae</name>
    <dbReference type="NCBI Taxonomy" id="43775"/>
    <lineage>
        <taxon>Bacteria</taxon>
        <taxon>Pseudomonadati</taxon>
        <taxon>Thermodesulfobacteriota</taxon>
        <taxon>Syntrophia</taxon>
        <taxon>Syntrophales</taxon>
        <taxon>Syntrophaceae</taxon>
        <taxon>Syntrophus</taxon>
    </lineage>
</organism>
<accession>A0A1H8AIZ7</accession>
<gene>
    <name evidence="4" type="ORF">SAMN04489760_13521</name>
</gene>
<reference evidence="4 5" key="1">
    <citation type="submission" date="2016-10" db="EMBL/GenBank/DDBJ databases">
        <authorList>
            <person name="de Groot N.N."/>
        </authorList>
    </citation>
    <scope>NUCLEOTIDE SEQUENCE [LARGE SCALE GENOMIC DNA]</scope>
    <source>
        <strain evidence="4 5">DSM 8423</strain>
    </source>
</reference>
<dbReference type="InterPro" id="IPR046342">
    <property type="entry name" value="CBS_dom_sf"/>
</dbReference>
<proteinExistence type="predicted"/>
<name>A0A1H8AIZ7_9BACT</name>
<keyword evidence="5" id="KW-1185">Reference proteome</keyword>
<dbReference type="InterPro" id="IPR000644">
    <property type="entry name" value="CBS_dom"/>
</dbReference>
<evidence type="ECO:0000313" key="4">
    <source>
        <dbReference type="EMBL" id="SEM69497.1"/>
    </source>
</evidence>